<sequence>MTSTFNIKNHILYKINLQFETSLDKPQITFIDTTKHIFIYYYNINNCNISIKISITVPYKIKLTMSLEVLSHLLALSLTYC</sequence>
<accession>A0A170TL79</accession>
<proteinExistence type="predicted"/>
<reference evidence="3 4" key="2">
    <citation type="submission" date="2016-05" db="EMBL/GenBank/DDBJ databases">
        <title>Draft genome sequences of four strains of Ehrlichia ruminantium, a tick-borne pathogen of ruminants, isolated from Zimbabwe, The Gambia and Ghana.</title>
        <authorList>
            <person name="Nakao R."/>
            <person name="Jongejan F."/>
            <person name="Sugimoto C."/>
        </authorList>
    </citation>
    <scope>NUCLEOTIDE SEQUENCE [LARGE SCALE GENOMIC DNA]</scope>
    <source>
        <strain evidence="3">Kerr Seringe</strain>
        <strain evidence="4">Pokoase 417</strain>
    </source>
</reference>
<gene>
    <name evidence="2" type="primary">gcvPB</name>
    <name evidence="1" type="ORF">EHRUM2_09900</name>
    <name evidence="2" type="ORF">EHRUM3_11810</name>
</gene>
<dbReference type="EMBL" id="BDDM01000370">
    <property type="protein sequence ID" value="GAT78947.1"/>
    <property type="molecule type" value="Genomic_DNA"/>
</dbReference>
<name>A0A170TL79_EHRRU</name>
<dbReference type="EMBL" id="BDDL01000115">
    <property type="protein sequence ID" value="GAT77759.1"/>
    <property type="molecule type" value="Genomic_DNA"/>
</dbReference>
<reference evidence="2" key="1">
    <citation type="journal article" date="2016" name="Genome Announc.">
        <title>Draft Genome Sequences of Three Strains of Ehrlichia ruminantium, a Tick-Borne Pathogen of Ruminants, Isolated from Zimbabwe, The Gambia, and Ghana.</title>
        <authorList>
            <person name="Nakao R."/>
            <person name="Jongejan F."/>
            <person name="Sugimoto C."/>
        </authorList>
    </citation>
    <scope>NUCLEOTIDE SEQUENCE</scope>
    <source>
        <strain evidence="1">Kerr Seringe</strain>
        <strain evidence="2">Pokoase 417</strain>
    </source>
</reference>
<evidence type="ECO:0000313" key="4">
    <source>
        <dbReference type="Proteomes" id="UP000092731"/>
    </source>
</evidence>
<dbReference type="Proteomes" id="UP000092677">
    <property type="component" value="Unassembled WGS sequence"/>
</dbReference>
<dbReference type="AlphaFoldDB" id="A0A170TL79"/>
<evidence type="ECO:0000313" key="3">
    <source>
        <dbReference type="Proteomes" id="UP000092677"/>
    </source>
</evidence>
<evidence type="ECO:0000313" key="1">
    <source>
        <dbReference type="EMBL" id="GAT77759.1"/>
    </source>
</evidence>
<protein>
    <submittedName>
        <fullName evidence="2">Probable glycine dehydrogenase (Decarboxylating) subunit 2</fullName>
    </submittedName>
</protein>
<evidence type="ECO:0000313" key="2">
    <source>
        <dbReference type="EMBL" id="GAT78947.1"/>
    </source>
</evidence>
<comment type="caution">
    <text evidence="2">The sequence shown here is derived from an EMBL/GenBank/DDBJ whole genome shotgun (WGS) entry which is preliminary data.</text>
</comment>
<organism evidence="2 4">
    <name type="scientific">Ehrlichia ruminantium</name>
    <name type="common">heartwater rickettsia</name>
    <name type="synonym">Cowdria ruminantium</name>
    <dbReference type="NCBI Taxonomy" id="779"/>
    <lineage>
        <taxon>Bacteria</taxon>
        <taxon>Pseudomonadati</taxon>
        <taxon>Pseudomonadota</taxon>
        <taxon>Alphaproteobacteria</taxon>
        <taxon>Rickettsiales</taxon>
        <taxon>Anaplasmataceae</taxon>
        <taxon>Ehrlichia</taxon>
    </lineage>
</organism>
<dbReference type="Proteomes" id="UP000092731">
    <property type="component" value="Unassembled WGS sequence"/>
</dbReference>